<evidence type="ECO:0000256" key="3">
    <source>
        <dbReference type="SAM" id="Coils"/>
    </source>
</evidence>
<dbReference type="InParanoid" id="A0A6P7X6V3"/>
<dbReference type="Proteomes" id="UP000515156">
    <property type="component" value="Chromosome 2"/>
</dbReference>
<proteinExistence type="inferred from homology"/>
<dbReference type="CTD" id="153643"/>
<feature type="coiled-coil region" evidence="3">
    <location>
        <begin position="141"/>
        <end position="175"/>
    </location>
</feature>
<dbReference type="OrthoDB" id="10014002at2759"/>
<accession>A0A6P7X6V3</accession>
<evidence type="ECO:0000313" key="5">
    <source>
        <dbReference type="RefSeq" id="XP_030048178.1"/>
    </source>
</evidence>
<keyword evidence="4" id="KW-1185">Reference proteome</keyword>
<keyword evidence="1 3" id="KW-0175">Coiled coil</keyword>
<reference evidence="5" key="1">
    <citation type="submission" date="2025-08" db="UniProtKB">
        <authorList>
            <consortium name="RefSeq"/>
        </authorList>
    </citation>
    <scope>IDENTIFICATION</scope>
</reference>
<dbReference type="RefSeq" id="XP_030048178.1">
    <property type="nucleotide sequence ID" value="XM_030192318.1"/>
</dbReference>
<evidence type="ECO:0000313" key="4">
    <source>
        <dbReference type="Proteomes" id="UP000515156"/>
    </source>
</evidence>
<evidence type="ECO:0000256" key="2">
    <source>
        <dbReference type="ARBA" id="ARBA00046344"/>
    </source>
</evidence>
<organism evidence="4 5">
    <name type="scientific">Microcaecilia unicolor</name>
    <dbReference type="NCBI Taxonomy" id="1415580"/>
    <lineage>
        <taxon>Eukaryota</taxon>
        <taxon>Metazoa</taxon>
        <taxon>Chordata</taxon>
        <taxon>Craniata</taxon>
        <taxon>Vertebrata</taxon>
        <taxon>Euteleostomi</taxon>
        <taxon>Amphibia</taxon>
        <taxon>Gymnophiona</taxon>
        <taxon>Siphonopidae</taxon>
        <taxon>Microcaecilia</taxon>
    </lineage>
</organism>
<name>A0A6P7X6V3_9AMPH</name>
<dbReference type="InterPro" id="IPR029619">
    <property type="entry name" value="FAM81"/>
</dbReference>
<dbReference type="PANTHER" id="PTHR22420:SF5">
    <property type="entry name" value="PROTEIN FAM81B"/>
    <property type="match status" value="1"/>
</dbReference>
<dbReference type="PANTHER" id="PTHR22420">
    <property type="entry name" value="PROTEIN FAM81A"/>
    <property type="match status" value="1"/>
</dbReference>
<dbReference type="AlphaFoldDB" id="A0A6P7X6V3"/>
<sequence>MSNEGAMQLMHSADKGESFLPALPERNIYFLAERLSSQEKTTSTLLDQAFRIKDDFISNLRANQGHYQGETVARQLLENHVQIITNIVKQLSKNIQALEQHIISRDNVSAGTSFVVQSLDQKHYTGIGDLRGRVTRCDASILKLSGDVSTIRQELQKQEREIHGLRSALEVYIKDLEVKVTHLIGKMENSISDQGSKAKAIQGVQHQELHRLNFKLTSFLNDIQDQMQRQRQWTETQLQKSAQDQDRNTDQLLHSVKYRLDTAEKKMHEKLNYLTVVLENRGDVQTLETELGKMKHSEDKLNARIVKFEKQIWKELDTIKNDFQAGFKSIQESLGSLKQIQDTKVKLASKKIQNDIKQVRRKIIDLKDI</sequence>
<dbReference type="FunCoup" id="A0A6P7X6V3">
    <property type="interactions" value="210"/>
</dbReference>
<dbReference type="GeneID" id="115462306"/>
<dbReference type="KEGG" id="muo:115462306"/>
<comment type="similarity">
    <text evidence="2">Belongs to the FAM81 family.</text>
</comment>
<evidence type="ECO:0000256" key="1">
    <source>
        <dbReference type="ARBA" id="ARBA00023054"/>
    </source>
</evidence>
<gene>
    <name evidence="5" type="primary">FAM81B</name>
</gene>
<protein>
    <submittedName>
        <fullName evidence="5">Protein FAM81B</fullName>
    </submittedName>
</protein>